<dbReference type="AlphaFoldDB" id="A0A3T0N863"/>
<dbReference type="PANTHER" id="PTHR30163:SF8">
    <property type="entry name" value="LYTIC MUREIN TRANSGLYCOSYLASE"/>
    <property type="match status" value="1"/>
</dbReference>
<feature type="domain" description="Transglycosylase SLT" evidence="3">
    <location>
        <begin position="69"/>
        <end position="360"/>
    </location>
</feature>
<dbReference type="NCBIfam" id="TIGR02283">
    <property type="entry name" value="MltB_2"/>
    <property type="match status" value="1"/>
</dbReference>
<dbReference type="EMBL" id="CP033219">
    <property type="protein sequence ID" value="AZV80152.1"/>
    <property type="molecule type" value="Genomic_DNA"/>
</dbReference>
<dbReference type="KEGG" id="sedi:EBB79_21150"/>
<keyword evidence="5" id="KW-1185">Reference proteome</keyword>
<dbReference type="InterPro" id="IPR002477">
    <property type="entry name" value="Peptidoglycan-bd-like"/>
</dbReference>
<dbReference type="OrthoDB" id="9808544at2"/>
<evidence type="ECO:0000313" key="4">
    <source>
        <dbReference type="EMBL" id="AZV80152.1"/>
    </source>
</evidence>
<reference evidence="4 5" key="1">
    <citation type="submission" date="2018-10" db="EMBL/GenBank/DDBJ databases">
        <title>Parasedimentitalea marina sp. nov., a psychrophilic bacterium isolated from deep seawater of the New Britain Trench.</title>
        <authorList>
            <person name="Cao J."/>
        </authorList>
    </citation>
    <scope>NUCLEOTIDE SEQUENCE [LARGE SCALE GENOMIC DNA]</scope>
    <source>
        <strain evidence="4 5">W43</strain>
    </source>
</reference>
<dbReference type="FunFam" id="1.10.8.350:FF:000001">
    <property type="entry name" value="Lytic murein transglycosylase B"/>
    <property type="match status" value="1"/>
</dbReference>
<feature type="domain" description="Peptidoglycan binding-like" evidence="2">
    <location>
        <begin position="383"/>
        <end position="435"/>
    </location>
</feature>
<dbReference type="InterPro" id="IPR043426">
    <property type="entry name" value="MltB-like"/>
</dbReference>
<dbReference type="Pfam" id="PF13406">
    <property type="entry name" value="SLT_2"/>
    <property type="match status" value="1"/>
</dbReference>
<evidence type="ECO:0000259" key="2">
    <source>
        <dbReference type="Pfam" id="PF01471"/>
    </source>
</evidence>
<dbReference type="InterPro" id="IPR036365">
    <property type="entry name" value="PGBD-like_sf"/>
</dbReference>
<dbReference type="PANTHER" id="PTHR30163">
    <property type="entry name" value="MEMBRANE-BOUND LYTIC MUREIN TRANSGLYCOSYLASE B"/>
    <property type="match status" value="1"/>
</dbReference>
<dbReference type="SUPFAM" id="SSF53955">
    <property type="entry name" value="Lysozyme-like"/>
    <property type="match status" value="1"/>
</dbReference>
<accession>A0A3T0N863</accession>
<protein>
    <submittedName>
        <fullName evidence="4">Lytic murein transglycosylase</fullName>
    </submittedName>
</protein>
<organism evidence="4 5">
    <name type="scientific">Parasedimentitalea marina</name>
    <dbReference type="NCBI Taxonomy" id="2483033"/>
    <lineage>
        <taxon>Bacteria</taxon>
        <taxon>Pseudomonadati</taxon>
        <taxon>Pseudomonadota</taxon>
        <taxon>Alphaproteobacteria</taxon>
        <taxon>Rhodobacterales</taxon>
        <taxon>Paracoccaceae</taxon>
        <taxon>Parasedimentitalea</taxon>
    </lineage>
</organism>
<dbReference type="Proteomes" id="UP000283063">
    <property type="component" value="Chromosome"/>
</dbReference>
<dbReference type="InterPro" id="IPR036366">
    <property type="entry name" value="PGBDSf"/>
</dbReference>
<feature type="signal peptide" evidence="1">
    <location>
        <begin position="1"/>
        <end position="20"/>
    </location>
</feature>
<dbReference type="GO" id="GO:0009253">
    <property type="term" value="P:peptidoglycan catabolic process"/>
    <property type="evidence" value="ECO:0007669"/>
    <property type="project" value="TreeGrafter"/>
</dbReference>
<evidence type="ECO:0000313" key="5">
    <source>
        <dbReference type="Proteomes" id="UP000283063"/>
    </source>
</evidence>
<gene>
    <name evidence="4" type="ORF">EBB79_21150</name>
</gene>
<dbReference type="InterPro" id="IPR023346">
    <property type="entry name" value="Lysozyme-like_dom_sf"/>
</dbReference>
<dbReference type="InterPro" id="IPR011970">
    <property type="entry name" value="MltB_2"/>
</dbReference>
<proteinExistence type="predicted"/>
<dbReference type="Gene3D" id="1.10.8.350">
    <property type="entry name" value="Bacterial muramidase"/>
    <property type="match status" value="1"/>
</dbReference>
<evidence type="ECO:0000256" key="1">
    <source>
        <dbReference type="SAM" id="SignalP"/>
    </source>
</evidence>
<dbReference type="Gene3D" id="1.10.101.10">
    <property type="entry name" value="PGBD-like superfamily/PGBD"/>
    <property type="match status" value="1"/>
</dbReference>
<name>A0A3T0N863_9RHOB</name>
<dbReference type="SUPFAM" id="SSF47090">
    <property type="entry name" value="PGBD-like"/>
    <property type="match status" value="1"/>
</dbReference>
<dbReference type="CDD" id="cd13399">
    <property type="entry name" value="Slt35-like"/>
    <property type="match status" value="1"/>
</dbReference>
<keyword evidence="1" id="KW-0732">Signal</keyword>
<dbReference type="GO" id="GO:0008933">
    <property type="term" value="F:peptidoglycan lytic transglycosylase activity"/>
    <property type="evidence" value="ECO:0007669"/>
    <property type="project" value="TreeGrafter"/>
</dbReference>
<dbReference type="InterPro" id="IPR031304">
    <property type="entry name" value="SLT_2"/>
</dbReference>
<dbReference type="Gene3D" id="1.10.530.10">
    <property type="match status" value="1"/>
</dbReference>
<feature type="chain" id="PRO_5019224735" evidence="1">
    <location>
        <begin position="21"/>
        <end position="437"/>
    </location>
</feature>
<sequence length="437" mass="48257">MRVLVFSSVMACLSTTASFAAPVASLRPEGRPDGIALKDKNYPADAVTTIRPVARPDLAPQSVAQNPGFQTWIKEFRKRAVAQDISNATLNRAFNGVTYDPEVIRRDQNQSEFTTSIWEYLDSAVSDKRIENGKEALRLHHQQLQQIEATYGVDKEVVLAVWGMESSYGTFRGNMDVIRSLSTLAFDGRRGKFFESQLIAALQILQSGDVPPREMTGSWAGAMGHTQFIPTSYLAYAVDYTGDGKRDIWSDNPSDALASTAAYLERFGWVKGQPWGVEVQLPRGFNYGLANRRTKKNPAQWSALGITGIDGRAVPDYGAGSILLPAGSNGAAFMVFKNFRVIERYNAADAYVIAVGHLSDRIRGGDPIRHPWPRDDRDLSFKERQEMQQRLTRKGFDTQGVDGKIGPNTSAAVRAYQVANSLVPDGHASLSLLKHLR</sequence>
<evidence type="ECO:0000259" key="3">
    <source>
        <dbReference type="Pfam" id="PF13406"/>
    </source>
</evidence>
<dbReference type="RefSeq" id="WP_127750738.1">
    <property type="nucleotide sequence ID" value="NZ_CP033219.1"/>
</dbReference>
<dbReference type="Pfam" id="PF01471">
    <property type="entry name" value="PG_binding_1"/>
    <property type="match status" value="1"/>
</dbReference>